<keyword evidence="3 10" id="KW-0132">Cell division</keyword>
<dbReference type="InterPro" id="IPR036873">
    <property type="entry name" value="Rhodanese-like_dom_sf"/>
</dbReference>
<feature type="region of interest" description="Disordered" evidence="11">
    <location>
        <begin position="663"/>
        <end position="691"/>
    </location>
</feature>
<evidence type="ECO:0000256" key="9">
    <source>
        <dbReference type="ARBA" id="ARBA00067190"/>
    </source>
</evidence>
<feature type="compositionally biased region" description="Polar residues" evidence="11">
    <location>
        <begin position="717"/>
        <end position="732"/>
    </location>
</feature>
<dbReference type="CDD" id="cd01530">
    <property type="entry name" value="Cdc25"/>
    <property type="match status" value="1"/>
</dbReference>
<dbReference type="InterPro" id="IPR000751">
    <property type="entry name" value="MPI_Phosphatase"/>
</dbReference>
<feature type="compositionally biased region" description="Polar residues" evidence="11">
    <location>
        <begin position="121"/>
        <end position="136"/>
    </location>
</feature>
<accession>A0A5C3QZP2</accession>
<feature type="domain" description="Rhodanese" evidence="12">
    <location>
        <begin position="488"/>
        <end position="603"/>
    </location>
</feature>
<sequence>MADYLTRPAFPPRPRKTEYDSYLSSDIDLELSVSSASLNLNSPPREHYMALTPDTEEPSAMDISPCPPPKPVMMTKPKLGRPRALTSSARLFGRDVSNDDVNTSGGSVFGDVKDTKLAPSPQITSSHIGSSRSDSLSAAKRLARPALPNQWFVPPAPSESEFSSPPLVSPIAEDVDAMDVDMYSDLPNPLEDAPPLSAAPTITSFNHLFFDSTSPRRSLDDSPSFSIGPKKKPRRSLSPESTASIRGTKTTIAEQLYPDVSSPLQESPLERKLHRTASSNLLSRFATAGASSKPMLQGLGAPNGLKRPRRPALSAMIDPSADSHMNSAPIVPTSRLYDPEAQPAGPSARLPNRRAFSAMLPPKMLNLPDNSFGSETSFDSMADASPAQAYAKRQQVKTIRRCDGTEDFRPLTGVTALVEQERVSPSSRELSVELSPATKLLRSAGLPGFGDNESHGKLLPCHRVREDGLMRINVKTLNDLLDNKFASCIETYIVIDCRFDYEYAGGHVPGAINMRSTAALEDFLLGDSLSKPKPSVSGDTTLKTVIIFHCEFSAKRAPTFAKHLRSKDRAMNGHVYPKILYPEVYVLEGGYCQYFSQSSQRCQPPGYIRMDDPEYAGACKAEMDFFRKLDGKDGVGKPAGARSKFGRHRSYAYGELATASSNGGFGRPTSLLPEPQMTSKQPVSKRNTAPSGVIGGGSLFAAANAARTRRGGINDKGLNTLQEHDLSAQNGETTDEEPDIGDSPCPPPNKAAGLFKNGKRLSGMPMKAPLTRAETYGPARMAY</sequence>
<dbReference type="PROSITE" id="PS50206">
    <property type="entry name" value="RHODANESE_3"/>
    <property type="match status" value="1"/>
</dbReference>
<evidence type="ECO:0000256" key="4">
    <source>
        <dbReference type="ARBA" id="ARBA00022776"/>
    </source>
</evidence>
<evidence type="ECO:0000256" key="3">
    <source>
        <dbReference type="ARBA" id="ARBA00022618"/>
    </source>
</evidence>
<dbReference type="GO" id="GO:0005737">
    <property type="term" value="C:cytoplasm"/>
    <property type="evidence" value="ECO:0007669"/>
    <property type="project" value="TreeGrafter"/>
</dbReference>
<dbReference type="EC" id="3.1.3.48" evidence="2 10"/>
<evidence type="ECO:0000313" key="14">
    <source>
        <dbReference type="Proteomes" id="UP000305067"/>
    </source>
</evidence>
<dbReference type="GO" id="GO:0010971">
    <property type="term" value="P:positive regulation of G2/M transition of mitotic cell cycle"/>
    <property type="evidence" value="ECO:0007669"/>
    <property type="project" value="TreeGrafter"/>
</dbReference>
<dbReference type="OrthoDB" id="26523at2759"/>
<keyword evidence="5 10" id="KW-0378">Hydrolase</keyword>
<dbReference type="PANTHER" id="PTHR10828">
    <property type="entry name" value="M-PHASE INDUCER PHOSPHATASE DUAL SPECIFICITY PHOSPHATASE CDC25"/>
    <property type="match status" value="1"/>
</dbReference>
<dbReference type="Pfam" id="PF00581">
    <property type="entry name" value="Rhodanese"/>
    <property type="match status" value="1"/>
</dbReference>
<feature type="region of interest" description="Disordered" evidence="11">
    <location>
        <begin position="37"/>
        <end position="69"/>
    </location>
</feature>
<dbReference type="FunFam" id="3.40.250.10:FF:000021">
    <property type="entry name" value="M-phase inducer phosphatase cdc-25.2"/>
    <property type="match status" value="1"/>
</dbReference>
<dbReference type="AlphaFoldDB" id="A0A5C3QZP2"/>
<dbReference type="GO" id="GO:0110032">
    <property type="term" value="P:positive regulation of G2/MI transition of meiotic cell cycle"/>
    <property type="evidence" value="ECO:0007669"/>
    <property type="project" value="TreeGrafter"/>
</dbReference>
<evidence type="ECO:0000256" key="8">
    <source>
        <dbReference type="ARBA" id="ARBA00051722"/>
    </source>
</evidence>
<protein>
    <recommendedName>
        <fullName evidence="9 10">M-phase inducer phosphatase</fullName>
        <ecNumber evidence="2 10">3.1.3.48</ecNumber>
    </recommendedName>
</protein>
<comment type="similarity">
    <text evidence="1 10">Belongs to the MPI phosphatase family.</text>
</comment>
<dbReference type="GO" id="GO:0051301">
    <property type="term" value="P:cell division"/>
    <property type="evidence" value="ECO:0007669"/>
    <property type="project" value="UniProtKB-UniRule"/>
</dbReference>
<dbReference type="SUPFAM" id="SSF52821">
    <property type="entry name" value="Rhodanese/Cell cycle control phosphatase"/>
    <property type="match status" value="1"/>
</dbReference>
<dbReference type="EMBL" id="ML178814">
    <property type="protein sequence ID" value="TFL07493.1"/>
    <property type="molecule type" value="Genomic_DNA"/>
</dbReference>
<dbReference type="PANTHER" id="PTHR10828:SF17">
    <property type="entry name" value="PROTEIN-TYROSINE-PHOSPHATASE"/>
    <property type="match status" value="1"/>
</dbReference>
<feature type="region of interest" description="Disordered" evidence="11">
    <location>
        <begin position="96"/>
        <end position="139"/>
    </location>
</feature>
<comment type="function">
    <text evidence="10">Tyrosine protein phosphatase which functions as a dosage-dependent inducer of mitotic progression.</text>
</comment>
<feature type="region of interest" description="Disordered" evidence="11">
    <location>
        <begin position="213"/>
        <end position="253"/>
    </location>
</feature>
<evidence type="ECO:0000256" key="10">
    <source>
        <dbReference type="RuleBase" id="RU368028"/>
    </source>
</evidence>
<dbReference type="Proteomes" id="UP000305067">
    <property type="component" value="Unassembled WGS sequence"/>
</dbReference>
<dbReference type="GO" id="GO:0005634">
    <property type="term" value="C:nucleus"/>
    <property type="evidence" value="ECO:0007669"/>
    <property type="project" value="TreeGrafter"/>
</dbReference>
<reference evidence="13 14" key="1">
    <citation type="journal article" date="2019" name="Nat. Ecol. Evol.">
        <title>Megaphylogeny resolves global patterns of mushroom evolution.</title>
        <authorList>
            <person name="Varga T."/>
            <person name="Krizsan K."/>
            <person name="Foldi C."/>
            <person name="Dima B."/>
            <person name="Sanchez-Garcia M."/>
            <person name="Sanchez-Ramirez S."/>
            <person name="Szollosi G.J."/>
            <person name="Szarkandi J.G."/>
            <person name="Papp V."/>
            <person name="Albert L."/>
            <person name="Andreopoulos W."/>
            <person name="Angelini C."/>
            <person name="Antonin V."/>
            <person name="Barry K.W."/>
            <person name="Bougher N.L."/>
            <person name="Buchanan P."/>
            <person name="Buyck B."/>
            <person name="Bense V."/>
            <person name="Catcheside P."/>
            <person name="Chovatia M."/>
            <person name="Cooper J."/>
            <person name="Damon W."/>
            <person name="Desjardin D."/>
            <person name="Finy P."/>
            <person name="Geml J."/>
            <person name="Haridas S."/>
            <person name="Hughes K."/>
            <person name="Justo A."/>
            <person name="Karasinski D."/>
            <person name="Kautmanova I."/>
            <person name="Kiss B."/>
            <person name="Kocsube S."/>
            <person name="Kotiranta H."/>
            <person name="LaButti K.M."/>
            <person name="Lechner B.E."/>
            <person name="Liimatainen K."/>
            <person name="Lipzen A."/>
            <person name="Lukacs Z."/>
            <person name="Mihaltcheva S."/>
            <person name="Morgado L.N."/>
            <person name="Niskanen T."/>
            <person name="Noordeloos M.E."/>
            <person name="Ohm R.A."/>
            <person name="Ortiz-Santana B."/>
            <person name="Ovrebo C."/>
            <person name="Racz N."/>
            <person name="Riley R."/>
            <person name="Savchenko A."/>
            <person name="Shiryaev A."/>
            <person name="Soop K."/>
            <person name="Spirin V."/>
            <person name="Szebenyi C."/>
            <person name="Tomsovsky M."/>
            <person name="Tulloss R.E."/>
            <person name="Uehling J."/>
            <person name="Grigoriev I.V."/>
            <person name="Vagvolgyi C."/>
            <person name="Papp T."/>
            <person name="Martin F.M."/>
            <person name="Miettinen O."/>
            <person name="Hibbett D.S."/>
            <person name="Nagy L.G."/>
        </authorList>
    </citation>
    <scope>NUCLEOTIDE SEQUENCE [LARGE SCALE GENOMIC DNA]</scope>
    <source>
        <strain evidence="13 14">CBS 309.79</strain>
    </source>
</reference>
<dbReference type="Gene3D" id="3.40.250.10">
    <property type="entry name" value="Rhodanese-like domain"/>
    <property type="match status" value="1"/>
</dbReference>
<evidence type="ECO:0000313" key="13">
    <source>
        <dbReference type="EMBL" id="TFL07493.1"/>
    </source>
</evidence>
<proteinExistence type="inferred from homology"/>
<keyword evidence="7 10" id="KW-0131">Cell cycle</keyword>
<dbReference type="InterPro" id="IPR001763">
    <property type="entry name" value="Rhodanese-like_dom"/>
</dbReference>
<keyword evidence="14" id="KW-1185">Reference proteome</keyword>
<evidence type="ECO:0000259" key="12">
    <source>
        <dbReference type="PROSITE" id="PS50206"/>
    </source>
</evidence>
<organism evidence="13 14">
    <name type="scientific">Pterulicium gracile</name>
    <dbReference type="NCBI Taxonomy" id="1884261"/>
    <lineage>
        <taxon>Eukaryota</taxon>
        <taxon>Fungi</taxon>
        <taxon>Dikarya</taxon>
        <taxon>Basidiomycota</taxon>
        <taxon>Agaricomycotina</taxon>
        <taxon>Agaricomycetes</taxon>
        <taxon>Agaricomycetidae</taxon>
        <taxon>Agaricales</taxon>
        <taxon>Pleurotineae</taxon>
        <taxon>Pterulaceae</taxon>
        <taxon>Pterulicium</taxon>
    </lineage>
</organism>
<evidence type="ECO:0000256" key="11">
    <source>
        <dbReference type="SAM" id="MobiDB-lite"/>
    </source>
</evidence>
<dbReference type="GO" id="GO:0004725">
    <property type="term" value="F:protein tyrosine phosphatase activity"/>
    <property type="evidence" value="ECO:0007669"/>
    <property type="project" value="UniProtKB-UniRule"/>
</dbReference>
<dbReference type="SMART" id="SM00450">
    <property type="entry name" value="RHOD"/>
    <property type="match status" value="1"/>
</dbReference>
<evidence type="ECO:0000256" key="2">
    <source>
        <dbReference type="ARBA" id="ARBA00013064"/>
    </source>
</evidence>
<evidence type="ECO:0000256" key="5">
    <source>
        <dbReference type="ARBA" id="ARBA00022801"/>
    </source>
</evidence>
<dbReference type="STRING" id="1884261.A0A5C3QZP2"/>
<evidence type="ECO:0000256" key="7">
    <source>
        <dbReference type="ARBA" id="ARBA00023306"/>
    </source>
</evidence>
<comment type="catalytic activity">
    <reaction evidence="8 10">
        <text>O-phospho-L-tyrosyl-[protein] + H2O = L-tyrosyl-[protein] + phosphate</text>
        <dbReference type="Rhea" id="RHEA:10684"/>
        <dbReference type="Rhea" id="RHEA-COMP:10136"/>
        <dbReference type="Rhea" id="RHEA-COMP:20101"/>
        <dbReference type="ChEBI" id="CHEBI:15377"/>
        <dbReference type="ChEBI" id="CHEBI:43474"/>
        <dbReference type="ChEBI" id="CHEBI:46858"/>
        <dbReference type="ChEBI" id="CHEBI:61978"/>
        <dbReference type="EC" id="3.1.3.48"/>
    </reaction>
</comment>
<evidence type="ECO:0000256" key="1">
    <source>
        <dbReference type="ARBA" id="ARBA00011065"/>
    </source>
</evidence>
<dbReference type="GO" id="GO:0000086">
    <property type="term" value="P:G2/M transition of mitotic cell cycle"/>
    <property type="evidence" value="ECO:0007669"/>
    <property type="project" value="TreeGrafter"/>
</dbReference>
<name>A0A5C3QZP2_9AGAR</name>
<keyword evidence="6 10" id="KW-0904">Protein phosphatase</keyword>
<feature type="compositionally biased region" description="Polar residues" evidence="11">
    <location>
        <begin position="238"/>
        <end position="253"/>
    </location>
</feature>
<feature type="compositionally biased region" description="Polar residues" evidence="11">
    <location>
        <begin position="213"/>
        <end position="225"/>
    </location>
</feature>
<gene>
    <name evidence="13" type="ORF">BDV98DRAFT_609569</name>
</gene>
<evidence type="ECO:0000256" key="6">
    <source>
        <dbReference type="ARBA" id="ARBA00022912"/>
    </source>
</evidence>
<dbReference type="PRINTS" id="PR00716">
    <property type="entry name" value="MPIPHPHTASE"/>
</dbReference>
<keyword evidence="4 10" id="KW-0498">Mitosis</keyword>
<feature type="region of interest" description="Disordered" evidence="11">
    <location>
        <begin position="711"/>
        <end position="766"/>
    </location>
</feature>
<feature type="compositionally biased region" description="Polar residues" evidence="11">
    <location>
        <begin position="676"/>
        <end position="690"/>
    </location>
</feature>